<gene>
    <name evidence="1" type="ORF">OPT61_g5621</name>
</gene>
<evidence type="ECO:0000313" key="2">
    <source>
        <dbReference type="Proteomes" id="UP001153331"/>
    </source>
</evidence>
<accession>A0ACC2I9L0</accession>
<dbReference type="Proteomes" id="UP001153331">
    <property type="component" value="Unassembled WGS sequence"/>
</dbReference>
<organism evidence="1 2">
    <name type="scientific">Boeremia exigua</name>
    <dbReference type="NCBI Taxonomy" id="749465"/>
    <lineage>
        <taxon>Eukaryota</taxon>
        <taxon>Fungi</taxon>
        <taxon>Dikarya</taxon>
        <taxon>Ascomycota</taxon>
        <taxon>Pezizomycotina</taxon>
        <taxon>Dothideomycetes</taxon>
        <taxon>Pleosporomycetidae</taxon>
        <taxon>Pleosporales</taxon>
        <taxon>Pleosporineae</taxon>
        <taxon>Didymellaceae</taxon>
        <taxon>Boeremia</taxon>
    </lineage>
</organism>
<name>A0ACC2I9L0_9PLEO</name>
<protein>
    <submittedName>
        <fullName evidence="1">Uncharacterized protein</fullName>
    </submittedName>
</protein>
<keyword evidence="2" id="KW-1185">Reference proteome</keyword>
<sequence>MGRGKGSKKSARHQPQPETPVRDRLRHIVASRNASSESVGTTQLTPSPSTSATSIAHTSSSWLTDGHSGSDLSTNTAPVPNSPAPLSKKARRRAKTLETTNTDSRQSAPVDDTISSTVDNGDALQPYATSQTTSFQRIHDKWHSFFPPIKDLHDRIYSTQPLEAAEKRDSVFSTNWEDVKVGHSGQTPTKQSSNLAAWRRRFHFYTRWPCRMYRWLRVLVATIIQGFRGTRRNDFILTFSLLFVCLFIAYTTLDFILTGLVKGVNAQNSVEEANCSIVMA</sequence>
<dbReference type="EMBL" id="JAPHNI010000368">
    <property type="protein sequence ID" value="KAJ8111881.1"/>
    <property type="molecule type" value="Genomic_DNA"/>
</dbReference>
<reference evidence="1" key="1">
    <citation type="submission" date="2022-11" db="EMBL/GenBank/DDBJ databases">
        <title>Genome Sequence of Boeremia exigua.</title>
        <authorList>
            <person name="Buettner E."/>
        </authorList>
    </citation>
    <scope>NUCLEOTIDE SEQUENCE</scope>
    <source>
        <strain evidence="1">CU02</strain>
    </source>
</reference>
<comment type="caution">
    <text evidence="1">The sequence shown here is derived from an EMBL/GenBank/DDBJ whole genome shotgun (WGS) entry which is preliminary data.</text>
</comment>
<proteinExistence type="predicted"/>
<evidence type="ECO:0000313" key="1">
    <source>
        <dbReference type="EMBL" id="KAJ8111881.1"/>
    </source>
</evidence>